<sequence>MKLGAATAHGVRCLLALLDESDAARVGERLQLAPAEGTPSHGGWQALRHQGGSVLGWLLESDLPEVNRQLLAGGHLPPGLRRDVLEGVRFGPGGAGSGPLPPPVVEQRAGQADAPEAELPELPALIDQLRTAAHPGSLTRARAAAAGLRHAHWPELARADRERPLPGYARWALVEHLDCPDELRRAFGESPRYRHRLRQAGIHPDPRELFWCQAPAVRVAALLELGRWGFPERLAPVERELRALVRDEVGGNPEAWAVLAQLLPDFVGTLPELITTAGVIAGGPGG</sequence>
<evidence type="ECO:0000256" key="1">
    <source>
        <dbReference type="SAM" id="MobiDB-lite"/>
    </source>
</evidence>
<keyword evidence="3" id="KW-1185">Reference proteome</keyword>
<proteinExistence type="predicted"/>
<evidence type="ECO:0000313" key="2">
    <source>
        <dbReference type="EMBL" id="TWF90407.1"/>
    </source>
</evidence>
<dbReference type="OrthoDB" id="3444999at2"/>
<accession>A0A561TTJ5</accession>
<organism evidence="2 3">
    <name type="scientific">Kitasatospora viridis</name>
    <dbReference type="NCBI Taxonomy" id="281105"/>
    <lineage>
        <taxon>Bacteria</taxon>
        <taxon>Bacillati</taxon>
        <taxon>Actinomycetota</taxon>
        <taxon>Actinomycetes</taxon>
        <taxon>Kitasatosporales</taxon>
        <taxon>Streptomycetaceae</taxon>
        <taxon>Kitasatospora</taxon>
    </lineage>
</organism>
<dbReference type="Proteomes" id="UP000317940">
    <property type="component" value="Unassembled WGS sequence"/>
</dbReference>
<dbReference type="RefSeq" id="WP_145909607.1">
    <property type="nucleotide sequence ID" value="NZ_BAAAMZ010000001.1"/>
</dbReference>
<comment type="caution">
    <text evidence="2">The sequence shown here is derived from an EMBL/GenBank/DDBJ whole genome shotgun (WGS) entry which is preliminary data.</text>
</comment>
<dbReference type="EMBL" id="VIWT01000003">
    <property type="protein sequence ID" value="TWF90407.1"/>
    <property type="molecule type" value="Genomic_DNA"/>
</dbReference>
<evidence type="ECO:0000313" key="3">
    <source>
        <dbReference type="Proteomes" id="UP000317940"/>
    </source>
</evidence>
<reference evidence="2 3" key="1">
    <citation type="submission" date="2019-06" db="EMBL/GenBank/DDBJ databases">
        <title>Sequencing the genomes of 1000 actinobacteria strains.</title>
        <authorList>
            <person name="Klenk H.-P."/>
        </authorList>
    </citation>
    <scope>NUCLEOTIDE SEQUENCE [LARGE SCALE GENOMIC DNA]</scope>
    <source>
        <strain evidence="2 3">DSM 44826</strain>
    </source>
</reference>
<name>A0A561TTJ5_9ACTN</name>
<protein>
    <submittedName>
        <fullName evidence="2">Uncharacterized protein</fullName>
    </submittedName>
</protein>
<gene>
    <name evidence="2" type="ORF">FHX73_13451</name>
</gene>
<dbReference type="AlphaFoldDB" id="A0A561TTJ5"/>
<feature type="region of interest" description="Disordered" evidence="1">
    <location>
        <begin position="90"/>
        <end position="115"/>
    </location>
</feature>